<dbReference type="PANTHER" id="PTHR11019:SF159">
    <property type="entry name" value="TRANSCRIPTIONAL REGULATOR-RELATED"/>
    <property type="match status" value="1"/>
</dbReference>
<keyword evidence="2" id="KW-0804">Transcription</keyword>
<evidence type="ECO:0000259" key="3">
    <source>
        <dbReference type="PROSITE" id="PS01124"/>
    </source>
</evidence>
<dbReference type="InterPro" id="IPR009057">
    <property type="entry name" value="Homeodomain-like_sf"/>
</dbReference>
<dbReference type="Proteomes" id="UP001585018">
    <property type="component" value="Unassembled WGS sequence"/>
</dbReference>
<protein>
    <submittedName>
        <fullName evidence="4">AraC family transcriptional regulator</fullName>
    </submittedName>
</protein>
<proteinExistence type="predicted"/>
<dbReference type="PROSITE" id="PS01124">
    <property type="entry name" value="HTH_ARAC_FAMILY_2"/>
    <property type="match status" value="1"/>
</dbReference>
<evidence type="ECO:0000313" key="4">
    <source>
        <dbReference type="EMBL" id="MFB8749089.1"/>
    </source>
</evidence>
<keyword evidence="5" id="KW-1185">Reference proteome</keyword>
<evidence type="ECO:0000256" key="1">
    <source>
        <dbReference type="ARBA" id="ARBA00023015"/>
    </source>
</evidence>
<organism evidence="4 5">
    <name type="scientific">Streptomyces parvulus</name>
    <dbReference type="NCBI Taxonomy" id="146923"/>
    <lineage>
        <taxon>Bacteria</taxon>
        <taxon>Bacillati</taxon>
        <taxon>Actinomycetota</taxon>
        <taxon>Actinomycetes</taxon>
        <taxon>Kitasatosporales</taxon>
        <taxon>Streptomycetaceae</taxon>
        <taxon>Streptomyces</taxon>
    </lineage>
</organism>
<gene>
    <name evidence="4" type="ORF">VSS30_09750</name>
</gene>
<dbReference type="SMART" id="SM00342">
    <property type="entry name" value="HTH_ARAC"/>
    <property type="match status" value="1"/>
</dbReference>
<reference evidence="4 5" key="1">
    <citation type="submission" date="2024-01" db="EMBL/GenBank/DDBJ databases">
        <title>Genome mining of biosynthetic gene clusters to explore secondary metabolites of Streptomyces sp.</title>
        <authorList>
            <person name="Baig A."/>
            <person name="Ajitkumar Shintre N."/>
            <person name="Kumar H."/>
            <person name="Anbarasu A."/>
            <person name="Ramaiah S."/>
        </authorList>
    </citation>
    <scope>NUCLEOTIDE SEQUENCE [LARGE SCALE GENOMIC DNA]</scope>
    <source>
        <strain evidence="4 5">A03</strain>
    </source>
</reference>
<keyword evidence="1" id="KW-0805">Transcription regulation</keyword>
<dbReference type="InterPro" id="IPR018060">
    <property type="entry name" value="HTH_AraC"/>
</dbReference>
<dbReference type="EMBL" id="JAYMRR010000004">
    <property type="protein sequence ID" value="MFB8749089.1"/>
    <property type="molecule type" value="Genomic_DNA"/>
</dbReference>
<dbReference type="SUPFAM" id="SSF46689">
    <property type="entry name" value="Homeodomain-like"/>
    <property type="match status" value="2"/>
</dbReference>
<feature type="domain" description="HTH araC/xylS-type" evidence="3">
    <location>
        <begin position="15"/>
        <end position="112"/>
    </location>
</feature>
<dbReference type="Gene3D" id="1.10.10.60">
    <property type="entry name" value="Homeodomain-like"/>
    <property type="match status" value="2"/>
</dbReference>
<evidence type="ECO:0000313" key="5">
    <source>
        <dbReference type="Proteomes" id="UP001585018"/>
    </source>
</evidence>
<name>A0ABV5D8P7_9ACTN</name>
<accession>A0ABV5D8P7</accession>
<sequence>MAPAVPFAISLPSEESFRVLCRAYLTAPDAALTNTDWASSAATSTRTFDRRFRELTGTSPATWRTRARLLASLLLLATESVTMVAGRLGYASPAAFIAAFSRAFGAPPSRFG</sequence>
<comment type="caution">
    <text evidence="4">The sequence shown here is derived from an EMBL/GenBank/DDBJ whole genome shotgun (WGS) entry which is preliminary data.</text>
</comment>
<evidence type="ECO:0000256" key="2">
    <source>
        <dbReference type="ARBA" id="ARBA00023163"/>
    </source>
</evidence>
<dbReference type="Pfam" id="PF12833">
    <property type="entry name" value="HTH_18"/>
    <property type="match status" value="1"/>
</dbReference>
<dbReference type="RefSeq" id="WP_376718593.1">
    <property type="nucleotide sequence ID" value="NZ_JAYMRR010000004.1"/>
</dbReference>
<dbReference type="PANTHER" id="PTHR11019">
    <property type="entry name" value="HTH-TYPE TRANSCRIPTIONAL REGULATOR NIMR"/>
    <property type="match status" value="1"/>
</dbReference>